<evidence type="ECO:0000256" key="2">
    <source>
        <dbReference type="ARBA" id="ARBA00022795"/>
    </source>
</evidence>
<dbReference type="GO" id="GO:0044780">
    <property type="term" value="P:bacterial-type flagellum assembly"/>
    <property type="evidence" value="ECO:0007669"/>
    <property type="project" value="UniProtKB-UniRule"/>
</dbReference>
<evidence type="ECO:0000256" key="4">
    <source>
        <dbReference type="HAMAP-Rule" id="MF_01185"/>
    </source>
</evidence>
<accession>A0A194AHR9</accession>
<dbReference type="PANTHER" id="PTHR39190">
    <property type="entry name" value="FLAGELLAR ASSEMBLY FACTOR FLIW"/>
    <property type="match status" value="1"/>
</dbReference>
<dbReference type="SUPFAM" id="SSF141457">
    <property type="entry name" value="BH3618-like"/>
    <property type="match status" value="1"/>
</dbReference>
<comment type="similarity">
    <text evidence="4">Belongs to the FliW family.</text>
</comment>
<keyword evidence="3 4" id="KW-0810">Translation regulation</keyword>
<comment type="subunit">
    <text evidence="4">Interacts with translational regulator CsrA and flagellin(s).</text>
</comment>
<dbReference type="InterPro" id="IPR003775">
    <property type="entry name" value="Flagellar_assembly_factor_FliW"/>
</dbReference>
<name>A0A194AHR9_9BACT</name>
<organism evidence="5 6">
    <name type="scientific">Desulfoplanes formicivorans</name>
    <dbReference type="NCBI Taxonomy" id="1592317"/>
    <lineage>
        <taxon>Bacteria</taxon>
        <taxon>Pseudomonadati</taxon>
        <taxon>Thermodesulfobacteriota</taxon>
        <taxon>Desulfovibrionia</taxon>
        <taxon>Desulfovibrionales</taxon>
        <taxon>Desulfoplanaceae</taxon>
        <taxon>Desulfoplanes</taxon>
    </lineage>
</organism>
<keyword evidence="1 4" id="KW-0963">Cytoplasm</keyword>
<evidence type="ECO:0000256" key="1">
    <source>
        <dbReference type="ARBA" id="ARBA00022490"/>
    </source>
</evidence>
<keyword evidence="5" id="KW-0969">Cilium</keyword>
<evidence type="ECO:0000313" key="6">
    <source>
        <dbReference type="Proteomes" id="UP000095200"/>
    </source>
</evidence>
<dbReference type="Proteomes" id="UP000095200">
    <property type="component" value="Unassembled WGS sequence"/>
</dbReference>
<dbReference type="STRING" id="1592317.DPF_2357"/>
<dbReference type="InterPro" id="IPR024046">
    <property type="entry name" value="Flagellar_assmbl_FliW_dom_sf"/>
</dbReference>
<reference evidence="6" key="1">
    <citation type="submission" date="2016-06" db="EMBL/GenBank/DDBJ databases">
        <title>Draft genome sequence of Desulfoplanes formicivorans strain Pf12B.</title>
        <authorList>
            <person name="Watanabe M."/>
            <person name="Kojima H."/>
            <person name="Fukui M."/>
        </authorList>
    </citation>
    <scope>NUCLEOTIDE SEQUENCE [LARGE SCALE GENOMIC DNA]</scope>
    <source>
        <strain evidence="6">Pf12B</strain>
    </source>
</reference>
<dbReference type="GO" id="GO:0006417">
    <property type="term" value="P:regulation of translation"/>
    <property type="evidence" value="ECO:0007669"/>
    <property type="project" value="UniProtKB-KW"/>
</dbReference>
<comment type="subcellular location">
    <subcellularLocation>
        <location evidence="4">Cytoplasm</location>
    </subcellularLocation>
</comment>
<dbReference type="EMBL" id="BDFE01000020">
    <property type="protein sequence ID" value="GAU09627.1"/>
    <property type="molecule type" value="Genomic_DNA"/>
</dbReference>
<evidence type="ECO:0000313" key="5">
    <source>
        <dbReference type="EMBL" id="GAU09627.1"/>
    </source>
</evidence>
<keyword evidence="6" id="KW-1185">Reference proteome</keyword>
<keyword evidence="4" id="KW-0143">Chaperone</keyword>
<gene>
    <name evidence="4" type="primary">fliW</name>
    <name evidence="5" type="ORF">DPF_2357</name>
</gene>
<comment type="function">
    <text evidence="4">Acts as an anti-CsrA protein, binds CsrA and prevents it from repressing translation of its target genes, one of which is flagellin. Binds to flagellin and participates in the assembly of the flagellum.</text>
</comment>
<keyword evidence="5" id="KW-0966">Cell projection</keyword>
<keyword evidence="5" id="KW-0282">Flagellum</keyword>
<dbReference type="AlphaFoldDB" id="A0A194AHR9"/>
<dbReference type="RefSeq" id="WP_069859886.1">
    <property type="nucleotide sequence ID" value="NZ_BDFE01000020.1"/>
</dbReference>
<keyword evidence="2 4" id="KW-1005">Bacterial flagellum biogenesis</keyword>
<dbReference type="PANTHER" id="PTHR39190:SF1">
    <property type="entry name" value="FLAGELLAR ASSEMBLY FACTOR FLIW"/>
    <property type="match status" value="1"/>
</dbReference>
<dbReference type="Gene3D" id="2.30.290.10">
    <property type="entry name" value="BH3618-like"/>
    <property type="match status" value="1"/>
</dbReference>
<sequence>METKTQQIILSRLGEKQIDLNKVIAFPRGLFGFESSRRFILCRIRQDSPFLMLQDVDNSALGLIVTDPFDFVPDYSLKVEDCDADVLGTSNVDEISVIVTVSIPHGEPEKTSLNLCGPILINTSTRVGVQAPQLDPACKSVLLRDL</sequence>
<protein>
    <recommendedName>
        <fullName evidence="4">Flagellar assembly factor FliW</fullName>
    </recommendedName>
</protein>
<dbReference type="HAMAP" id="MF_01185">
    <property type="entry name" value="FliW"/>
    <property type="match status" value="1"/>
</dbReference>
<proteinExistence type="inferred from homology"/>
<dbReference type="GO" id="GO:0005737">
    <property type="term" value="C:cytoplasm"/>
    <property type="evidence" value="ECO:0007669"/>
    <property type="project" value="UniProtKB-SubCell"/>
</dbReference>
<dbReference type="Pfam" id="PF02623">
    <property type="entry name" value="FliW"/>
    <property type="match status" value="1"/>
</dbReference>
<dbReference type="OrthoDB" id="9801235at2"/>
<evidence type="ECO:0000256" key="3">
    <source>
        <dbReference type="ARBA" id="ARBA00022845"/>
    </source>
</evidence>
<comment type="caution">
    <text evidence="5">The sequence shown here is derived from an EMBL/GenBank/DDBJ whole genome shotgun (WGS) entry which is preliminary data.</text>
</comment>